<name>A0A9Q0KGG9_9MAGN</name>
<dbReference type="EMBL" id="JAMYWD010000005">
    <property type="protein sequence ID" value="KAJ4970148.1"/>
    <property type="molecule type" value="Genomic_DNA"/>
</dbReference>
<proteinExistence type="predicted"/>
<evidence type="ECO:0000256" key="1">
    <source>
        <dbReference type="SAM" id="MobiDB-lite"/>
    </source>
</evidence>
<feature type="region of interest" description="Disordered" evidence="1">
    <location>
        <begin position="27"/>
        <end position="82"/>
    </location>
</feature>
<gene>
    <name evidence="2" type="ORF">NE237_003247</name>
</gene>
<comment type="caution">
    <text evidence="2">The sequence shown here is derived from an EMBL/GenBank/DDBJ whole genome shotgun (WGS) entry which is preliminary data.</text>
</comment>
<accession>A0A9Q0KGG9</accession>
<feature type="compositionally biased region" description="Basic residues" evidence="1">
    <location>
        <begin position="39"/>
        <end position="51"/>
    </location>
</feature>
<dbReference type="Proteomes" id="UP001141806">
    <property type="component" value="Unassembled WGS sequence"/>
</dbReference>
<keyword evidence="3" id="KW-1185">Reference proteome</keyword>
<sequence>MAEETIGSHKADRQRLRHSLQSAIQTRIPSVRSTVHPAGTRKRSTSSKTGRRQMPCIRRRPNSERPNITCRRSNHDGSSCGHPAGTLNHATILRPELDPNPWLVSIPDTLRYPFPLSRDLAPCADGHQKHYSSSLEL</sequence>
<organism evidence="2 3">
    <name type="scientific">Protea cynaroides</name>
    <dbReference type="NCBI Taxonomy" id="273540"/>
    <lineage>
        <taxon>Eukaryota</taxon>
        <taxon>Viridiplantae</taxon>
        <taxon>Streptophyta</taxon>
        <taxon>Embryophyta</taxon>
        <taxon>Tracheophyta</taxon>
        <taxon>Spermatophyta</taxon>
        <taxon>Magnoliopsida</taxon>
        <taxon>Proteales</taxon>
        <taxon>Proteaceae</taxon>
        <taxon>Protea</taxon>
    </lineage>
</organism>
<evidence type="ECO:0000313" key="3">
    <source>
        <dbReference type="Proteomes" id="UP001141806"/>
    </source>
</evidence>
<reference evidence="2" key="1">
    <citation type="journal article" date="2023" name="Plant J.">
        <title>The genome of the king protea, Protea cynaroides.</title>
        <authorList>
            <person name="Chang J."/>
            <person name="Duong T.A."/>
            <person name="Schoeman C."/>
            <person name="Ma X."/>
            <person name="Roodt D."/>
            <person name="Barker N."/>
            <person name="Li Z."/>
            <person name="Van de Peer Y."/>
            <person name="Mizrachi E."/>
        </authorList>
    </citation>
    <scope>NUCLEOTIDE SEQUENCE</scope>
    <source>
        <tissue evidence="2">Young leaves</tissue>
    </source>
</reference>
<dbReference type="AlphaFoldDB" id="A0A9Q0KGG9"/>
<evidence type="ECO:0000313" key="2">
    <source>
        <dbReference type="EMBL" id="KAJ4970148.1"/>
    </source>
</evidence>
<protein>
    <submittedName>
        <fullName evidence="2">Uncharacterized protein</fullName>
    </submittedName>
</protein>